<organism evidence="1 2">
    <name type="scientific">Sphingomonas melonis TY</name>
    <dbReference type="NCBI Taxonomy" id="621456"/>
    <lineage>
        <taxon>Bacteria</taxon>
        <taxon>Pseudomonadati</taxon>
        <taxon>Pseudomonadota</taxon>
        <taxon>Alphaproteobacteria</taxon>
        <taxon>Sphingomonadales</taxon>
        <taxon>Sphingomonadaceae</taxon>
        <taxon>Sphingomonas</taxon>
    </lineage>
</organism>
<dbReference type="InterPro" id="IPR006450">
    <property type="entry name" value="Phage_HK97_gp6-like"/>
</dbReference>
<dbReference type="InterPro" id="IPR021146">
    <property type="entry name" value="Phage_gp6-like_head-tail"/>
</dbReference>
<reference evidence="1" key="1">
    <citation type="submission" date="2016-03" db="EMBL/GenBank/DDBJ databases">
        <title>Sphingomonas melonis TY, whole genome shotgun sequencing.</title>
        <authorList>
            <person name="Wang H."/>
            <person name="Zhu P."/>
        </authorList>
    </citation>
    <scope>NUCLEOTIDE SEQUENCE [LARGE SCALE GENOMIC DNA]</scope>
    <source>
        <strain evidence="1">TY</strain>
    </source>
</reference>
<dbReference type="Proteomes" id="UP000078460">
    <property type="component" value="Unassembled WGS sequence"/>
</dbReference>
<dbReference type="EMBL" id="LQCK02000045">
    <property type="protein sequence ID" value="KZB94099.1"/>
    <property type="molecule type" value="Genomic_DNA"/>
</dbReference>
<dbReference type="STRING" id="621456.BJP26_00550"/>
<proteinExistence type="predicted"/>
<keyword evidence="2" id="KW-1185">Reference proteome</keyword>
<dbReference type="CDD" id="cd08054">
    <property type="entry name" value="gp6"/>
    <property type="match status" value="1"/>
</dbReference>
<accession>A0A175Y0X1</accession>
<dbReference type="AlphaFoldDB" id="A0A175Y0X1"/>
<comment type="caution">
    <text evidence="1">The sequence shown here is derived from an EMBL/GenBank/DDBJ whole genome shotgun (WGS) entry which is preliminary data.</text>
</comment>
<evidence type="ECO:0000313" key="2">
    <source>
        <dbReference type="Proteomes" id="UP000078460"/>
    </source>
</evidence>
<dbReference type="Gene3D" id="1.10.3230.30">
    <property type="entry name" value="Phage gp6-like head-tail connector protein"/>
    <property type="match status" value="1"/>
</dbReference>
<sequence length="98" mass="10670">MQELRVQVRLEVDDESHDIDLQPKLLAAVRAVENETGRTFAGVEPRIDEADLPAAKVAVLLLAGHWYRNREAVTVGSAGSDLPMGVKLLLNPLAKMGI</sequence>
<name>A0A175Y0X1_9SPHN</name>
<dbReference type="NCBIfam" id="TIGR01560">
    <property type="entry name" value="put_DNA_pack"/>
    <property type="match status" value="1"/>
</dbReference>
<gene>
    <name evidence="1" type="ORF">AVM11_08830</name>
</gene>
<evidence type="ECO:0000313" key="1">
    <source>
        <dbReference type="EMBL" id="KZB94099.1"/>
    </source>
</evidence>
<evidence type="ECO:0008006" key="3">
    <source>
        <dbReference type="Google" id="ProtNLM"/>
    </source>
</evidence>
<protein>
    <recommendedName>
        <fullName evidence="3">Phage gp6-like head-tail connector protein</fullName>
    </recommendedName>
</protein>
<dbReference type="Pfam" id="PF05135">
    <property type="entry name" value="Phage_connect_1"/>
    <property type="match status" value="1"/>
</dbReference>